<accession>A0ACC1PHT6</accession>
<comment type="caution">
    <text evidence="1">The sequence shown here is derived from an EMBL/GenBank/DDBJ whole genome shotgun (WGS) entry which is preliminary data.</text>
</comment>
<gene>
    <name evidence="1" type="ORF">NUW54_g8209</name>
</gene>
<proteinExistence type="predicted"/>
<evidence type="ECO:0000313" key="2">
    <source>
        <dbReference type="Proteomes" id="UP001144978"/>
    </source>
</evidence>
<dbReference type="Proteomes" id="UP001144978">
    <property type="component" value="Unassembled WGS sequence"/>
</dbReference>
<organism evidence="1 2">
    <name type="scientific">Trametes sanguinea</name>
    <dbReference type="NCBI Taxonomy" id="158606"/>
    <lineage>
        <taxon>Eukaryota</taxon>
        <taxon>Fungi</taxon>
        <taxon>Dikarya</taxon>
        <taxon>Basidiomycota</taxon>
        <taxon>Agaricomycotina</taxon>
        <taxon>Agaricomycetes</taxon>
        <taxon>Polyporales</taxon>
        <taxon>Polyporaceae</taxon>
        <taxon>Trametes</taxon>
    </lineage>
</organism>
<evidence type="ECO:0000313" key="1">
    <source>
        <dbReference type="EMBL" id="KAJ2991369.1"/>
    </source>
</evidence>
<protein>
    <submittedName>
        <fullName evidence="1">Uncharacterized protein</fullName>
    </submittedName>
</protein>
<keyword evidence="2" id="KW-1185">Reference proteome</keyword>
<sequence length="75" mass="8516">MGVLFIFLEKKDGNKMWLKVEAATAAEPPSSKRRLDAPQDDSGDDEDGWEELRREQRMAKQVKEAHLSSMPSPQT</sequence>
<reference evidence="1" key="1">
    <citation type="submission" date="2022-08" db="EMBL/GenBank/DDBJ databases">
        <title>Genome Sequence of Pycnoporus sanguineus.</title>
        <authorList>
            <person name="Buettner E."/>
        </authorList>
    </citation>
    <scope>NUCLEOTIDE SEQUENCE</scope>
    <source>
        <strain evidence="1">CG-C14</strain>
    </source>
</reference>
<name>A0ACC1PHT6_9APHY</name>
<dbReference type="EMBL" id="JANSHE010002507">
    <property type="protein sequence ID" value="KAJ2991369.1"/>
    <property type="molecule type" value="Genomic_DNA"/>
</dbReference>